<dbReference type="GO" id="GO:0005737">
    <property type="term" value="C:cytoplasm"/>
    <property type="evidence" value="ECO:0007669"/>
    <property type="project" value="UniProtKB-SubCell"/>
</dbReference>
<dbReference type="GO" id="GO:0003729">
    <property type="term" value="F:mRNA binding"/>
    <property type="evidence" value="ECO:0007669"/>
    <property type="project" value="TreeGrafter"/>
</dbReference>
<evidence type="ECO:0000256" key="1">
    <source>
        <dbReference type="ARBA" id="ARBA00004496"/>
    </source>
</evidence>
<dbReference type="InterPro" id="IPR012677">
    <property type="entry name" value="Nucleotide-bd_a/b_plait_sf"/>
</dbReference>
<feature type="domain" description="RRM" evidence="6">
    <location>
        <begin position="17"/>
        <end position="94"/>
    </location>
</feature>
<dbReference type="AlphaFoldDB" id="B1Q3I7"/>
<organism evidence="7">
    <name type="scientific">Dugesia japonica</name>
    <name type="common">Planarian</name>
    <dbReference type="NCBI Taxonomy" id="6161"/>
    <lineage>
        <taxon>Eukaryota</taxon>
        <taxon>Metazoa</taxon>
        <taxon>Spiralia</taxon>
        <taxon>Lophotrochozoa</taxon>
        <taxon>Platyhelminthes</taxon>
        <taxon>Rhabditophora</taxon>
        <taxon>Seriata</taxon>
        <taxon>Tricladida</taxon>
        <taxon>Continenticola</taxon>
        <taxon>Geoplanoidea</taxon>
        <taxon>Dugesiidae</taxon>
        <taxon>Dugesia</taxon>
    </lineage>
</organism>
<keyword evidence="4 5" id="KW-0694">RNA-binding</keyword>
<protein>
    <submittedName>
        <fullName evidence="7">Musashi</fullName>
    </submittedName>
</protein>
<dbReference type="EMBL" id="AB362390">
    <property type="protein sequence ID" value="BAG15902.1"/>
    <property type="molecule type" value="mRNA"/>
</dbReference>
<dbReference type="GO" id="GO:0006417">
    <property type="term" value="P:regulation of translation"/>
    <property type="evidence" value="ECO:0007669"/>
    <property type="project" value="TreeGrafter"/>
</dbReference>
<evidence type="ECO:0000256" key="5">
    <source>
        <dbReference type="PROSITE-ProRule" id="PRU00176"/>
    </source>
</evidence>
<evidence type="ECO:0000256" key="2">
    <source>
        <dbReference type="ARBA" id="ARBA00022490"/>
    </source>
</evidence>
<dbReference type="PANTHER" id="PTHR48032">
    <property type="entry name" value="RNA-BINDING PROTEIN MUSASHI HOMOLOG RBP6"/>
    <property type="match status" value="1"/>
</dbReference>
<gene>
    <name evidence="7" type="primary">DjmlgA</name>
</gene>
<comment type="subcellular location">
    <subcellularLocation>
        <location evidence="1">Cytoplasm</location>
    </subcellularLocation>
</comment>
<dbReference type="PANTHER" id="PTHR48032:SF18">
    <property type="entry name" value="RRM DOMAIN-CONTAINING PROTEIN"/>
    <property type="match status" value="1"/>
</dbReference>
<dbReference type="InterPro" id="IPR035979">
    <property type="entry name" value="RBD_domain_sf"/>
</dbReference>
<evidence type="ECO:0000313" key="7">
    <source>
        <dbReference type="EMBL" id="BAG15902.1"/>
    </source>
</evidence>
<dbReference type="PROSITE" id="PS50102">
    <property type="entry name" value="RRM"/>
    <property type="match status" value="2"/>
</dbReference>
<keyword evidence="2" id="KW-0963">Cytoplasm</keyword>
<proteinExistence type="evidence at transcript level"/>
<evidence type="ECO:0000256" key="4">
    <source>
        <dbReference type="ARBA" id="ARBA00022884"/>
    </source>
</evidence>
<evidence type="ECO:0000256" key="3">
    <source>
        <dbReference type="ARBA" id="ARBA00022737"/>
    </source>
</evidence>
<evidence type="ECO:0000259" key="6">
    <source>
        <dbReference type="PROSITE" id="PS50102"/>
    </source>
</evidence>
<sequence length="327" mass="37575">MNHGFEETEEKYHETNKKLFIGGLSPNTTLETLRNYFQNYGDIKDVMILKDPVTKRSRGFGFVTFIEYSTIEKILLNSPHFLDSKKIDPKIAIPKKPDLVDKSINTEKTRKVFIGGLSNNTVHKDLEAFFGKYGKIESCELMMDKSTNRHRGFGFVMFEKEEIANHICNIRYHEINSKMVEAKKALPKDLIMQTTYSNKPKQQISKSLSTPVNQKSKKLIPNGINYHPPINAPQLLTTQFNAFCLSGYLVPSNIGQNNYYFPNSTDNGYMRNCISSPLPIYLIQNYLHESFGQTYSYKNNEAMYVINPQMSEQFNLSPYQPCVVNPV</sequence>
<dbReference type="SMART" id="SM00360">
    <property type="entry name" value="RRM"/>
    <property type="match status" value="2"/>
</dbReference>
<dbReference type="Gene3D" id="3.30.70.330">
    <property type="match status" value="2"/>
</dbReference>
<name>B1Q3I7_DUGJA</name>
<dbReference type="InterPro" id="IPR000504">
    <property type="entry name" value="RRM_dom"/>
</dbReference>
<keyword evidence="3" id="KW-0677">Repeat</keyword>
<reference evidence="7" key="1">
    <citation type="journal article" date="2008" name="Mech. Dev.">
        <title>Expression and functional analysis of musashi-like genes in planarian CNS regeneration.</title>
        <authorList>
            <person name="Higuchi S."/>
            <person name="Hayashi T."/>
            <person name="Tarui H."/>
            <person name="Nishimura O."/>
            <person name="Nishimura K."/>
            <person name="Shibata N."/>
            <person name="Sakamoto H."/>
            <person name="Agata K."/>
        </authorList>
    </citation>
    <scope>NUCLEOTIDE SEQUENCE</scope>
    <source>
        <strain evidence="7">SSP</strain>
    </source>
</reference>
<feature type="domain" description="RRM" evidence="6">
    <location>
        <begin position="110"/>
        <end position="187"/>
    </location>
</feature>
<dbReference type="SUPFAM" id="SSF54928">
    <property type="entry name" value="RNA-binding domain, RBD"/>
    <property type="match status" value="2"/>
</dbReference>
<dbReference type="Pfam" id="PF00076">
    <property type="entry name" value="RRM_1"/>
    <property type="match status" value="2"/>
</dbReference>
<accession>B1Q3I7</accession>